<dbReference type="EnsemblMetazoa" id="GPAI015855-RA">
    <property type="protein sequence ID" value="GPAI015855-PA"/>
    <property type="gene ID" value="GPAI015855"/>
</dbReference>
<evidence type="ECO:0000313" key="2">
    <source>
        <dbReference type="EnsemblMetazoa" id="GPAI015855-PA"/>
    </source>
</evidence>
<feature type="transmembrane region" description="Helical" evidence="1">
    <location>
        <begin position="66"/>
        <end position="86"/>
    </location>
</feature>
<reference evidence="3" key="1">
    <citation type="submission" date="2014-03" db="EMBL/GenBank/DDBJ databases">
        <authorList>
            <person name="Aksoy S."/>
            <person name="Warren W."/>
            <person name="Wilson R.K."/>
        </authorList>
    </citation>
    <scope>NUCLEOTIDE SEQUENCE [LARGE SCALE GENOMIC DNA]</scope>
    <source>
        <strain evidence="3">IAEA</strain>
    </source>
</reference>
<keyword evidence="1" id="KW-0472">Membrane</keyword>
<keyword evidence="1" id="KW-1133">Transmembrane helix</keyword>
<feature type="transmembrane region" description="Helical" evidence="1">
    <location>
        <begin position="34"/>
        <end position="54"/>
    </location>
</feature>
<organism evidence="2 3">
    <name type="scientific">Glossina pallidipes</name>
    <name type="common">Tsetse fly</name>
    <dbReference type="NCBI Taxonomy" id="7398"/>
    <lineage>
        <taxon>Eukaryota</taxon>
        <taxon>Metazoa</taxon>
        <taxon>Ecdysozoa</taxon>
        <taxon>Arthropoda</taxon>
        <taxon>Hexapoda</taxon>
        <taxon>Insecta</taxon>
        <taxon>Pterygota</taxon>
        <taxon>Neoptera</taxon>
        <taxon>Endopterygota</taxon>
        <taxon>Diptera</taxon>
        <taxon>Brachycera</taxon>
        <taxon>Muscomorpha</taxon>
        <taxon>Hippoboscoidea</taxon>
        <taxon>Glossinidae</taxon>
        <taxon>Glossina</taxon>
    </lineage>
</organism>
<reference evidence="2" key="2">
    <citation type="submission" date="2020-05" db="UniProtKB">
        <authorList>
            <consortium name="EnsemblMetazoa"/>
        </authorList>
    </citation>
    <scope>IDENTIFICATION</scope>
    <source>
        <strain evidence="2">IAEA</strain>
    </source>
</reference>
<name>A0A1A9ZIN5_GLOPL</name>
<evidence type="ECO:0000313" key="3">
    <source>
        <dbReference type="Proteomes" id="UP000092445"/>
    </source>
</evidence>
<keyword evidence="3" id="KW-1185">Reference proteome</keyword>
<keyword evidence="1" id="KW-0812">Transmembrane</keyword>
<proteinExistence type="predicted"/>
<protein>
    <submittedName>
        <fullName evidence="2">Uncharacterized protein</fullName>
    </submittedName>
</protein>
<dbReference type="VEuPathDB" id="VectorBase:GPAI015855"/>
<sequence length="134" mass="15343">MLGFVPFSALRSTLRYKEYASLCCRSTSAVMRSLVKALALVVVTMMLSLLPSVTGAPPDLNHSRNNYVGLTFLITLHFVMKIQRFVDLIIRNLYKNRRFFFLTSSMPVAFFGIIWYMYNPNGSGYKFIVAFLYA</sequence>
<feature type="transmembrane region" description="Helical" evidence="1">
    <location>
        <begin position="98"/>
        <end position="118"/>
    </location>
</feature>
<dbReference type="Proteomes" id="UP000092445">
    <property type="component" value="Unassembled WGS sequence"/>
</dbReference>
<dbReference type="AlphaFoldDB" id="A0A1A9ZIN5"/>
<accession>A0A1A9ZIN5</accession>
<evidence type="ECO:0000256" key="1">
    <source>
        <dbReference type="SAM" id="Phobius"/>
    </source>
</evidence>